<evidence type="ECO:0000256" key="2">
    <source>
        <dbReference type="SAM" id="Phobius"/>
    </source>
</evidence>
<feature type="region of interest" description="Disordered" evidence="1">
    <location>
        <begin position="225"/>
        <end position="255"/>
    </location>
</feature>
<feature type="transmembrane region" description="Helical" evidence="2">
    <location>
        <begin position="69"/>
        <end position="90"/>
    </location>
</feature>
<dbReference type="Proteomes" id="UP001595075">
    <property type="component" value="Unassembled WGS sequence"/>
</dbReference>
<feature type="transmembrane region" description="Helical" evidence="2">
    <location>
        <begin position="43"/>
        <end position="62"/>
    </location>
</feature>
<evidence type="ECO:0000313" key="3">
    <source>
        <dbReference type="EMBL" id="KAL2062291.1"/>
    </source>
</evidence>
<organism evidence="3 4">
    <name type="scientific">Oculimacula yallundae</name>
    <dbReference type="NCBI Taxonomy" id="86028"/>
    <lineage>
        <taxon>Eukaryota</taxon>
        <taxon>Fungi</taxon>
        <taxon>Dikarya</taxon>
        <taxon>Ascomycota</taxon>
        <taxon>Pezizomycotina</taxon>
        <taxon>Leotiomycetes</taxon>
        <taxon>Helotiales</taxon>
        <taxon>Ploettnerulaceae</taxon>
        <taxon>Oculimacula</taxon>
    </lineage>
</organism>
<dbReference type="EMBL" id="JAZHXI010000017">
    <property type="protein sequence ID" value="KAL2062291.1"/>
    <property type="molecule type" value="Genomic_DNA"/>
</dbReference>
<sequence length="255" mass="28063">MVPYSGTRTITLIVALATLISNVLSALFFYQLPDDPYHLASNFGWYLHFANLLSVFGFIGALRQHAPSVAIFANYLILDILLSSVPRFLILLTITSISSSICLPTSELPSSFLPQPTSSLQSPSHPPSLSSLTSHSNPNPISNSNSNPILYALTPMRSPHSEYLTQSDFTPESCMQTVYLGQLMLAAGVVVATVLQLVGALCVRGYARVLWVKEVRDEECALEAEREREERERGGHRDGHGEGERERSIMWVGKA</sequence>
<keyword evidence="2" id="KW-1133">Transmembrane helix</keyword>
<feature type="compositionally biased region" description="Basic and acidic residues" evidence="1">
    <location>
        <begin position="225"/>
        <end position="248"/>
    </location>
</feature>
<keyword evidence="2" id="KW-0472">Membrane</keyword>
<name>A0ABR4BXB1_9HELO</name>
<evidence type="ECO:0000313" key="4">
    <source>
        <dbReference type="Proteomes" id="UP001595075"/>
    </source>
</evidence>
<feature type="transmembrane region" description="Helical" evidence="2">
    <location>
        <begin position="179"/>
        <end position="203"/>
    </location>
</feature>
<protein>
    <submittedName>
        <fullName evidence="3">Uncharacterized protein</fullName>
    </submittedName>
</protein>
<feature type="region of interest" description="Disordered" evidence="1">
    <location>
        <begin position="114"/>
        <end position="140"/>
    </location>
</feature>
<accession>A0ABR4BXB1</accession>
<reference evidence="3 4" key="1">
    <citation type="journal article" date="2024" name="Commun. Biol.">
        <title>Comparative genomic analysis of thermophilic fungi reveals convergent evolutionary adaptations and gene losses.</title>
        <authorList>
            <person name="Steindorff A.S."/>
            <person name="Aguilar-Pontes M.V."/>
            <person name="Robinson A.J."/>
            <person name="Andreopoulos B."/>
            <person name="LaButti K."/>
            <person name="Kuo A."/>
            <person name="Mondo S."/>
            <person name="Riley R."/>
            <person name="Otillar R."/>
            <person name="Haridas S."/>
            <person name="Lipzen A."/>
            <person name="Grimwood J."/>
            <person name="Schmutz J."/>
            <person name="Clum A."/>
            <person name="Reid I.D."/>
            <person name="Moisan M.C."/>
            <person name="Butler G."/>
            <person name="Nguyen T.T.M."/>
            <person name="Dewar K."/>
            <person name="Conant G."/>
            <person name="Drula E."/>
            <person name="Henrissat B."/>
            <person name="Hansel C."/>
            <person name="Singer S."/>
            <person name="Hutchinson M.I."/>
            <person name="de Vries R.P."/>
            <person name="Natvig D.O."/>
            <person name="Powell A.J."/>
            <person name="Tsang A."/>
            <person name="Grigoriev I.V."/>
        </authorList>
    </citation>
    <scope>NUCLEOTIDE SEQUENCE [LARGE SCALE GENOMIC DNA]</scope>
    <source>
        <strain evidence="3 4">CBS 494.80</strain>
    </source>
</reference>
<keyword evidence="2" id="KW-0812">Transmembrane</keyword>
<keyword evidence="4" id="KW-1185">Reference proteome</keyword>
<feature type="transmembrane region" description="Helical" evidence="2">
    <location>
        <begin position="12"/>
        <end position="31"/>
    </location>
</feature>
<evidence type="ECO:0000256" key="1">
    <source>
        <dbReference type="SAM" id="MobiDB-lite"/>
    </source>
</evidence>
<gene>
    <name evidence="3" type="ORF">VTL71DRAFT_6557</name>
</gene>
<proteinExistence type="predicted"/>
<comment type="caution">
    <text evidence="3">The sequence shown here is derived from an EMBL/GenBank/DDBJ whole genome shotgun (WGS) entry which is preliminary data.</text>
</comment>